<dbReference type="Proteomes" id="UP000777661">
    <property type="component" value="Unassembled WGS sequence"/>
</dbReference>
<accession>A0ABS7R9C3</accession>
<dbReference type="PANTHER" id="PTHR30437">
    <property type="entry name" value="TRANSCRIPTION ELONGATION FACTOR GREA"/>
    <property type="match status" value="1"/>
</dbReference>
<evidence type="ECO:0000313" key="5">
    <source>
        <dbReference type="Proteomes" id="UP000777661"/>
    </source>
</evidence>
<feature type="domain" description="Transcription elongation factor GreA/GreB C-terminal" evidence="2">
    <location>
        <begin position="71"/>
        <end position="143"/>
    </location>
</feature>
<evidence type="ECO:0000259" key="3">
    <source>
        <dbReference type="Pfam" id="PF14760"/>
    </source>
</evidence>
<evidence type="ECO:0000256" key="1">
    <source>
        <dbReference type="SAM" id="MobiDB-lite"/>
    </source>
</evidence>
<dbReference type="Gene3D" id="3.10.50.30">
    <property type="entry name" value="Transcription elongation factor, GreA/GreB, C-terminal domain"/>
    <property type="match status" value="1"/>
</dbReference>
<proteinExistence type="predicted"/>
<dbReference type="InterPro" id="IPR036953">
    <property type="entry name" value="GreA/GreB_C_sf"/>
</dbReference>
<evidence type="ECO:0000259" key="2">
    <source>
        <dbReference type="Pfam" id="PF01272"/>
    </source>
</evidence>
<feature type="region of interest" description="Disordered" evidence="1">
    <location>
        <begin position="1"/>
        <end position="22"/>
    </location>
</feature>
<dbReference type="GO" id="GO:0016301">
    <property type="term" value="F:kinase activity"/>
    <property type="evidence" value="ECO:0007669"/>
    <property type="project" value="UniProtKB-KW"/>
</dbReference>
<evidence type="ECO:0000313" key="4">
    <source>
        <dbReference type="EMBL" id="MBY8917536.1"/>
    </source>
</evidence>
<keyword evidence="4" id="KW-0808">Transferase</keyword>
<dbReference type="InterPro" id="IPR029462">
    <property type="entry name" value="Rnk_N"/>
</dbReference>
<dbReference type="EMBL" id="JAHSQO010000004">
    <property type="protein sequence ID" value="MBY8917536.1"/>
    <property type="molecule type" value="Genomic_DNA"/>
</dbReference>
<dbReference type="Pfam" id="PF14760">
    <property type="entry name" value="Rnk_N"/>
    <property type="match status" value="1"/>
</dbReference>
<gene>
    <name evidence="4" type="primary">rnk</name>
    <name evidence="4" type="ORF">KVG22_13110</name>
</gene>
<keyword evidence="5" id="KW-1185">Reference proteome</keyword>
<organism evidence="4 5">
    <name type="scientific">Nitratireductor rhodophyticola</name>
    <dbReference type="NCBI Taxonomy" id="2854036"/>
    <lineage>
        <taxon>Bacteria</taxon>
        <taxon>Pseudomonadati</taxon>
        <taxon>Pseudomonadota</taxon>
        <taxon>Alphaproteobacteria</taxon>
        <taxon>Hyphomicrobiales</taxon>
        <taxon>Phyllobacteriaceae</taxon>
        <taxon>Nitratireductor</taxon>
    </lineage>
</organism>
<keyword evidence="4" id="KW-0418">Kinase</keyword>
<dbReference type="InterPro" id="IPR001437">
    <property type="entry name" value="Tscrpt_elong_fac_GreA/B_C"/>
</dbReference>
<dbReference type="Gene3D" id="1.10.286.20">
    <property type="match status" value="1"/>
</dbReference>
<comment type="caution">
    <text evidence="4">The sequence shown here is derived from an EMBL/GenBank/DDBJ whole genome shotgun (WGS) entry which is preliminary data.</text>
</comment>
<feature type="domain" description="Regulator of nucleoside diphosphate kinase N-terminal" evidence="3">
    <location>
        <begin position="23"/>
        <end position="63"/>
    </location>
</feature>
<dbReference type="InterPro" id="IPR023459">
    <property type="entry name" value="Tscrpt_elong_fac_GreA/B_fam"/>
</dbReference>
<dbReference type="PANTHER" id="PTHR30437:SF5">
    <property type="entry name" value="REGULATOR OF NUCLEOSIDE DIPHOSPHATE KINASE"/>
    <property type="match status" value="1"/>
</dbReference>
<name>A0ABS7R9C3_9HYPH</name>
<reference evidence="4 5" key="1">
    <citation type="submission" date="2021-06" db="EMBL/GenBank/DDBJ databases">
        <title>Nitratireductor porphyridii sp. nov., isolated from a small marine red alga, Porphyridium purpureum in South Korea.</title>
        <authorList>
            <person name="Kim K.H."/>
            <person name="Kristyanto S."/>
            <person name="Jeon C.O."/>
        </authorList>
    </citation>
    <scope>NUCLEOTIDE SEQUENCE [LARGE SCALE GENOMIC DNA]</scope>
    <source>
        <strain evidence="4 5">R6</strain>
    </source>
</reference>
<sequence length="149" mass="16376">MNRTHARMTRMDKPMQQKTGRKPSITISETDYERLTGLAEALEDRNPEASETMMAELDRARVVRDGSLASTIVRMGSTVVYTADEGPEKTVTLVYPGDADIEKGRISITTPVGTALIGLKEGQSIDWAARTGQTHRLTVVRVTQEENAA</sequence>
<protein>
    <submittedName>
        <fullName evidence="4">Nucleoside diphosphate kinase regulator</fullName>
    </submittedName>
</protein>
<dbReference type="Pfam" id="PF01272">
    <property type="entry name" value="GreA_GreB"/>
    <property type="match status" value="1"/>
</dbReference>
<dbReference type="NCBIfam" id="NF004396">
    <property type="entry name" value="PRK05753.1"/>
    <property type="match status" value="1"/>
</dbReference>
<dbReference type="SUPFAM" id="SSF54534">
    <property type="entry name" value="FKBP-like"/>
    <property type="match status" value="1"/>
</dbReference>